<evidence type="ECO:0000313" key="2">
    <source>
        <dbReference type="EMBL" id="APG28337.1"/>
    </source>
</evidence>
<accession>A0A1L3GQZ0</accession>
<feature type="domain" description="DUF4145" evidence="1">
    <location>
        <begin position="93"/>
        <end position="183"/>
    </location>
</feature>
<dbReference type="Proteomes" id="UP000182517">
    <property type="component" value="Chromosome"/>
</dbReference>
<reference evidence="2 3" key="1">
    <citation type="journal article" date="2017" name="Genome Announc.">
        <title>Complete Genome Sequences of Two Acetylene-Fermenting Pelobacter acetylenicus Strains.</title>
        <authorList>
            <person name="Sutton J.M."/>
            <person name="Baesman S.M."/>
            <person name="Fierst J.L."/>
            <person name="Poret-Peterson A.T."/>
            <person name="Oremland R.S."/>
            <person name="Dunlap D.S."/>
            <person name="Akob D.M."/>
        </authorList>
    </citation>
    <scope>NUCLEOTIDE SEQUENCE [LARGE SCALE GENOMIC DNA]</scope>
    <source>
        <strain evidence="2 3">SFB93</strain>
    </source>
</reference>
<evidence type="ECO:0000313" key="3">
    <source>
        <dbReference type="Proteomes" id="UP000182517"/>
    </source>
</evidence>
<organism evidence="2 3">
    <name type="scientific">Syntrophotalea acetylenivorans</name>
    <dbReference type="NCBI Taxonomy" id="1842532"/>
    <lineage>
        <taxon>Bacteria</taxon>
        <taxon>Pseudomonadati</taxon>
        <taxon>Thermodesulfobacteriota</taxon>
        <taxon>Desulfuromonadia</taxon>
        <taxon>Desulfuromonadales</taxon>
        <taxon>Syntrophotaleaceae</taxon>
        <taxon>Syntrophotalea</taxon>
    </lineage>
</organism>
<dbReference type="OrthoDB" id="6402073at2"/>
<protein>
    <recommendedName>
        <fullName evidence="1">DUF4145 domain-containing protein</fullName>
    </recommendedName>
</protein>
<name>A0A1L3GQZ0_9BACT</name>
<proteinExistence type="predicted"/>
<gene>
    <name evidence="2" type="ORF">A7E78_11040</name>
</gene>
<evidence type="ECO:0000259" key="1">
    <source>
        <dbReference type="Pfam" id="PF13643"/>
    </source>
</evidence>
<sequence>MKLKVSGSGKHAFARVLARCPQCGKEAVFENVGERDTGIGNNFVCGQRKCPNPNCSGHLFVVLNSGKLIASYPAITLDFDTENIPKRIKETFEEALNCLAANCYIASAIMVRRTLEEVCEDKKAKGNNLKAKIKDLESKIVLPAELLEAMDELRLLGNDAAHIEAKQYDQITEIELDVAIEITKEIMKALYQYTNLLGKLRALKNGNA</sequence>
<dbReference type="KEGG" id="pef:A7E78_11040"/>
<dbReference type="STRING" id="1842532.A7E78_11040"/>
<keyword evidence="3" id="KW-1185">Reference proteome</keyword>
<dbReference type="RefSeq" id="WP_072284366.1">
    <property type="nucleotide sequence ID" value="NZ_CP015519.1"/>
</dbReference>
<dbReference type="InterPro" id="IPR025285">
    <property type="entry name" value="DUF4145"/>
</dbReference>
<dbReference type="EMBL" id="CP015519">
    <property type="protein sequence ID" value="APG28337.1"/>
    <property type="molecule type" value="Genomic_DNA"/>
</dbReference>
<dbReference type="AlphaFoldDB" id="A0A1L3GQZ0"/>
<dbReference type="Pfam" id="PF13643">
    <property type="entry name" value="DUF4145"/>
    <property type="match status" value="1"/>
</dbReference>